<organism evidence="1 2">
    <name type="scientific">Allacma fusca</name>
    <dbReference type="NCBI Taxonomy" id="39272"/>
    <lineage>
        <taxon>Eukaryota</taxon>
        <taxon>Metazoa</taxon>
        <taxon>Ecdysozoa</taxon>
        <taxon>Arthropoda</taxon>
        <taxon>Hexapoda</taxon>
        <taxon>Collembola</taxon>
        <taxon>Symphypleona</taxon>
        <taxon>Sminthuridae</taxon>
        <taxon>Allacma</taxon>
    </lineage>
</organism>
<dbReference type="AlphaFoldDB" id="A0A8J2PVV3"/>
<reference evidence="1" key="1">
    <citation type="submission" date="2021-06" db="EMBL/GenBank/DDBJ databases">
        <authorList>
            <person name="Hodson N. C."/>
            <person name="Mongue J. A."/>
            <person name="Jaron S. K."/>
        </authorList>
    </citation>
    <scope>NUCLEOTIDE SEQUENCE</scope>
</reference>
<comment type="caution">
    <text evidence="1">The sequence shown here is derived from an EMBL/GenBank/DDBJ whole genome shotgun (WGS) entry which is preliminary data.</text>
</comment>
<evidence type="ECO:0000313" key="1">
    <source>
        <dbReference type="EMBL" id="CAG7830217.1"/>
    </source>
</evidence>
<keyword evidence="2" id="KW-1185">Reference proteome</keyword>
<evidence type="ECO:0000313" key="2">
    <source>
        <dbReference type="Proteomes" id="UP000708208"/>
    </source>
</evidence>
<proteinExistence type="predicted"/>
<feature type="non-terminal residue" evidence="1">
    <location>
        <position position="1"/>
    </location>
</feature>
<dbReference type="Proteomes" id="UP000708208">
    <property type="component" value="Unassembled WGS sequence"/>
</dbReference>
<feature type="non-terminal residue" evidence="1">
    <location>
        <position position="72"/>
    </location>
</feature>
<protein>
    <submittedName>
        <fullName evidence="1">Uncharacterized protein</fullName>
    </submittedName>
</protein>
<dbReference type="EMBL" id="CAJVCH010554779">
    <property type="protein sequence ID" value="CAG7830217.1"/>
    <property type="molecule type" value="Genomic_DNA"/>
</dbReference>
<sequence>LALETTHHSHNLCCTVLASSERVFDKTGISIHSQEDEEEQLIPQGLYIPSKLFKIASTSWESGRDENYKSVL</sequence>
<name>A0A8J2PVV3_9HEXA</name>
<accession>A0A8J2PVV3</accession>
<gene>
    <name evidence="1" type="ORF">AFUS01_LOCUS40036</name>
</gene>